<dbReference type="SMART" id="SM00100">
    <property type="entry name" value="cNMP"/>
    <property type="match status" value="2"/>
</dbReference>
<feature type="region of interest" description="Disordered" evidence="1">
    <location>
        <begin position="23"/>
        <end position="51"/>
    </location>
</feature>
<evidence type="ECO:0000313" key="4">
    <source>
        <dbReference type="Proteomes" id="UP000717585"/>
    </source>
</evidence>
<reference evidence="3" key="1">
    <citation type="submission" date="2021-05" db="EMBL/GenBank/DDBJ databases">
        <title>A free-living protist that lacks canonical eukaryotic 1 DNA replication and segregation systems.</title>
        <authorList>
            <person name="Salas-Leiva D.E."/>
            <person name="Tromer E.C."/>
            <person name="Curtis B.A."/>
            <person name="Jerlstrom-Hultqvist J."/>
            <person name="Kolisko M."/>
            <person name="Yi Z."/>
            <person name="Salas-Leiva J.S."/>
            <person name="Gallot-Lavallee L."/>
            <person name="Kops G.J.P.L."/>
            <person name="Archibald J.M."/>
            <person name="Simpson A.G.B."/>
            <person name="Roger A.J."/>
        </authorList>
    </citation>
    <scope>NUCLEOTIDE SEQUENCE</scope>
    <source>
        <strain evidence="3">BICM</strain>
    </source>
</reference>
<feature type="compositionally biased region" description="Acidic residues" evidence="1">
    <location>
        <begin position="33"/>
        <end position="48"/>
    </location>
</feature>
<organism evidence="3 4">
    <name type="scientific">Carpediemonas membranifera</name>
    <dbReference type="NCBI Taxonomy" id="201153"/>
    <lineage>
        <taxon>Eukaryota</taxon>
        <taxon>Metamonada</taxon>
        <taxon>Carpediemonas-like organisms</taxon>
        <taxon>Carpediemonas</taxon>
    </lineage>
</organism>
<gene>
    <name evidence="3" type="ORF">J8273_7612</name>
</gene>
<dbReference type="InterPro" id="IPR014710">
    <property type="entry name" value="RmlC-like_jellyroll"/>
</dbReference>
<dbReference type="Gene3D" id="2.60.120.10">
    <property type="entry name" value="Jelly Rolls"/>
    <property type="match status" value="2"/>
</dbReference>
<protein>
    <submittedName>
        <fullName evidence="3">cAMP/cGMP-dependent protein kinase</fullName>
    </submittedName>
</protein>
<dbReference type="PANTHER" id="PTHR23011">
    <property type="entry name" value="CYCLIC NUCLEOTIDE-BINDING DOMAIN CONTAINING PROTEIN"/>
    <property type="match status" value="1"/>
</dbReference>
<dbReference type="AlphaFoldDB" id="A0A8J6DZX4"/>
<dbReference type="InterPro" id="IPR018488">
    <property type="entry name" value="cNMP-bd_CS"/>
</dbReference>
<dbReference type="PRINTS" id="PR00103">
    <property type="entry name" value="CAMPKINASE"/>
</dbReference>
<comment type="caution">
    <text evidence="3">The sequence shown here is derived from an EMBL/GenBank/DDBJ whole genome shotgun (WGS) entry which is preliminary data.</text>
</comment>
<evidence type="ECO:0000313" key="3">
    <source>
        <dbReference type="EMBL" id="KAG9391328.1"/>
    </source>
</evidence>
<keyword evidence="3" id="KW-0808">Transferase</keyword>
<accession>A0A8J6DZX4</accession>
<keyword evidence="4" id="KW-1185">Reference proteome</keyword>
<sequence length="434" mass="48702">MTERASTLQQRLEQLTLDSLNELYPDLAKTEDDAAGGDSDAESVDEVEVPTATSRMDTHERLFEFLSTYEQHAERTADSSQPKSSIRAEYTDIAASQGLSIWNKASLRMLRDIVQTKRPDDRTPSDIRAVAEMIGSLAFFHQAKDITPAFARQCNYKALKKGKYVFHQGDEGDTFFIILKGSANVIVNGAVRATLTKGDQFGELALLSNKPRAASILCVEDMECATLRRADYTRILLTVEKRKQFTRFTFLRKHPVLSSLPDETLRRLTDVSATKQFNTGHVICKEGDPKASHVFFIVSGNVAVLKKVKPAGKKDANKTLPERHFELYRLGPESYFGELAVLTGSPRQATIVCLESTQLICLPRSDFMRQITKEAVLKFNAAARKYPTLADIQATYNKVVEWENFKTGLVGAVVAEYEREKRQRGYPWSKTGVE</sequence>
<dbReference type="SUPFAM" id="SSF51206">
    <property type="entry name" value="cAMP-binding domain-like"/>
    <property type="match status" value="2"/>
</dbReference>
<keyword evidence="3" id="KW-0418">Kinase</keyword>
<feature type="domain" description="Cyclic nucleotide-binding" evidence="2">
    <location>
        <begin position="256"/>
        <end position="371"/>
    </location>
</feature>
<feature type="domain" description="Cyclic nucleotide-binding" evidence="2">
    <location>
        <begin position="156"/>
        <end position="253"/>
    </location>
</feature>
<dbReference type="OrthoDB" id="417078at2759"/>
<name>A0A8J6DZX4_9EUKA</name>
<dbReference type="Pfam" id="PF00027">
    <property type="entry name" value="cNMP_binding"/>
    <property type="match status" value="2"/>
</dbReference>
<dbReference type="InterPro" id="IPR000595">
    <property type="entry name" value="cNMP-bd_dom"/>
</dbReference>
<dbReference type="InterPro" id="IPR018490">
    <property type="entry name" value="cNMP-bd_dom_sf"/>
</dbReference>
<dbReference type="PROSITE" id="PS50042">
    <property type="entry name" value="CNMP_BINDING_3"/>
    <property type="match status" value="2"/>
</dbReference>
<dbReference type="PROSITE" id="PS00889">
    <property type="entry name" value="CNMP_BINDING_2"/>
    <property type="match status" value="2"/>
</dbReference>
<evidence type="ECO:0000256" key="1">
    <source>
        <dbReference type="SAM" id="MobiDB-lite"/>
    </source>
</evidence>
<evidence type="ECO:0000259" key="2">
    <source>
        <dbReference type="PROSITE" id="PS50042"/>
    </source>
</evidence>
<dbReference type="Proteomes" id="UP000717585">
    <property type="component" value="Unassembled WGS sequence"/>
</dbReference>
<dbReference type="GO" id="GO:0016301">
    <property type="term" value="F:kinase activity"/>
    <property type="evidence" value="ECO:0007669"/>
    <property type="project" value="UniProtKB-KW"/>
</dbReference>
<dbReference type="EMBL" id="JAHDYR010000057">
    <property type="protein sequence ID" value="KAG9391328.1"/>
    <property type="molecule type" value="Genomic_DNA"/>
</dbReference>
<dbReference type="CDD" id="cd00038">
    <property type="entry name" value="CAP_ED"/>
    <property type="match status" value="2"/>
</dbReference>
<dbReference type="PANTHER" id="PTHR23011:SF28">
    <property type="entry name" value="CYCLIC NUCLEOTIDE-BINDING DOMAIN CONTAINING PROTEIN"/>
    <property type="match status" value="1"/>
</dbReference>
<proteinExistence type="predicted"/>